<name>A0A9P9DPZ6_9HYPO</name>
<reference evidence="1" key="1">
    <citation type="journal article" date="2021" name="Nat. Commun.">
        <title>Genetic determinants of endophytism in the Arabidopsis root mycobiome.</title>
        <authorList>
            <person name="Mesny F."/>
            <person name="Miyauchi S."/>
            <person name="Thiergart T."/>
            <person name="Pickel B."/>
            <person name="Atanasova L."/>
            <person name="Karlsson M."/>
            <person name="Huettel B."/>
            <person name="Barry K.W."/>
            <person name="Haridas S."/>
            <person name="Chen C."/>
            <person name="Bauer D."/>
            <person name="Andreopoulos W."/>
            <person name="Pangilinan J."/>
            <person name="LaButti K."/>
            <person name="Riley R."/>
            <person name="Lipzen A."/>
            <person name="Clum A."/>
            <person name="Drula E."/>
            <person name="Henrissat B."/>
            <person name="Kohler A."/>
            <person name="Grigoriev I.V."/>
            <person name="Martin F.M."/>
            <person name="Hacquard S."/>
        </authorList>
    </citation>
    <scope>NUCLEOTIDE SEQUENCE</scope>
    <source>
        <strain evidence="1">MPI-CAGE-AT-0147</strain>
    </source>
</reference>
<dbReference type="Proteomes" id="UP000738349">
    <property type="component" value="Unassembled WGS sequence"/>
</dbReference>
<organism evidence="1 2">
    <name type="scientific">Dactylonectria macrodidyma</name>
    <dbReference type="NCBI Taxonomy" id="307937"/>
    <lineage>
        <taxon>Eukaryota</taxon>
        <taxon>Fungi</taxon>
        <taxon>Dikarya</taxon>
        <taxon>Ascomycota</taxon>
        <taxon>Pezizomycotina</taxon>
        <taxon>Sordariomycetes</taxon>
        <taxon>Hypocreomycetidae</taxon>
        <taxon>Hypocreales</taxon>
        <taxon>Nectriaceae</taxon>
        <taxon>Dactylonectria</taxon>
    </lineage>
</organism>
<accession>A0A9P9DPZ6</accession>
<evidence type="ECO:0000313" key="2">
    <source>
        <dbReference type="Proteomes" id="UP000738349"/>
    </source>
</evidence>
<evidence type="ECO:0000313" key="1">
    <source>
        <dbReference type="EMBL" id="KAH7122932.1"/>
    </source>
</evidence>
<keyword evidence="2" id="KW-1185">Reference proteome</keyword>
<sequence>MLQIRSQTSHQTVFCWAWLPVGTQLYALQLHRSTGIRYDLFPLPSGKFSLLDARLTWQSRTRGPFPCCVYSLRRRAGNVGGNRFVALVVGRGREIRNVTRPTKLGVESTFGPRARARQDDHRLEGGLFLKRVSEKKHVEASIVAPPLNPLYRRGPGRGENAPYPVCSLQ</sequence>
<protein>
    <submittedName>
        <fullName evidence="1">Uncharacterized protein</fullName>
    </submittedName>
</protein>
<gene>
    <name evidence="1" type="ORF">EDB81DRAFT_223506</name>
</gene>
<comment type="caution">
    <text evidence="1">The sequence shown here is derived from an EMBL/GenBank/DDBJ whole genome shotgun (WGS) entry which is preliminary data.</text>
</comment>
<proteinExistence type="predicted"/>
<dbReference type="EMBL" id="JAGMUV010000023">
    <property type="protein sequence ID" value="KAH7122932.1"/>
    <property type="molecule type" value="Genomic_DNA"/>
</dbReference>
<dbReference type="AlphaFoldDB" id="A0A9P9DPZ6"/>